<dbReference type="AlphaFoldDB" id="A0A0M3KA65"/>
<proteinExistence type="predicted"/>
<keyword evidence="2" id="KW-1185">Reference proteome</keyword>
<gene>
    <name evidence="1" type="ORF">ASIM_LOCUS17261</name>
</gene>
<dbReference type="PROSITE" id="PS01307">
    <property type="entry name" value="MOTA"/>
    <property type="match status" value="1"/>
</dbReference>
<dbReference type="EMBL" id="UYRR01033921">
    <property type="protein sequence ID" value="VDK59936.1"/>
    <property type="molecule type" value="Genomic_DNA"/>
</dbReference>
<reference evidence="1 2" key="2">
    <citation type="submission" date="2018-11" db="EMBL/GenBank/DDBJ databases">
        <authorList>
            <consortium name="Pathogen Informatics"/>
        </authorList>
    </citation>
    <scope>NUCLEOTIDE SEQUENCE [LARGE SCALE GENOMIC DNA]</scope>
</reference>
<dbReference type="Proteomes" id="UP000267096">
    <property type="component" value="Unassembled WGS sequence"/>
</dbReference>
<dbReference type="WBParaSite" id="ASIM_0001786101-mRNA-1">
    <property type="protein sequence ID" value="ASIM_0001786101-mRNA-1"/>
    <property type="gene ID" value="ASIM_0001786101"/>
</dbReference>
<evidence type="ECO:0000313" key="1">
    <source>
        <dbReference type="EMBL" id="VDK59936.1"/>
    </source>
</evidence>
<organism evidence="3">
    <name type="scientific">Anisakis simplex</name>
    <name type="common">Herring worm</name>
    <dbReference type="NCBI Taxonomy" id="6269"/>
    <lineage>
        <taxon>Eukaryota</taxon>
        <taxon>Metazoa</taxon>
        <taxon>Ecdysozoa</taxon>
        <taxon>Nematoda</taxon>
        <taxon>Chromadorea</taxon>
        <taxon>Rhabditida</taxon>
        <taxon>Spirurina</taxon>
        <taxon>Ascaridomorpha</taxon>
        <taxon>Ascaridoidea</taxon>
        <taxon>Anisakidae</taxon>
        <taxon>Anisakis</taxon>
        <taxon>Anisakis simplex complex</taxon>
    </lineage>
</organism>
<evidence type="ECO:0000313" key="2">
    <source>
        <dbReference type="Proteomes" id="UP000267096"/>
    </source>
</evidence>
<reference evidence="3" key="1">
    <citation type="submission" date="2017-02" db="UniProtKB">
        <authorList>
            <consortium name="WormBaseParasite"/>
        </authorList>
    </citation>
    <scope>IDENTIFICATION</scope>
</reference>
<dbReference type="InterPro" id="IPR033369">
    <property type="entry name" value="C19orf12"/>
</dbReference>
<protein>
    <submittedName>
        <fullName evidence="3">Gly-zipper_Omp domain-containing protein</fullName>
    </submittedName>
</protein>
<dbReference type="OrthoDB" id="5805760at2759"/>
<dbReference type="InterPro" id="IPR000540">
    <property type="entry name" value="Flag_MotA_CS"/>
</dbReference>
<evidence type="ECO:0000313" key="3">
    <source>
        <dbReference type="WBParaSite" id="ASIM_0001786101-mRNA-1"/>
    </source>
</evidence>
<sequence>MSRSPPGDYLSKLRYINHVLEILGESPAVKKSASGILKQTGYAAGGAAIGGIFGGPAGALMGTVIGGILGYSAVDPYDVRRIVIQPFVHSFVYLSTRLFV</sequence>
<dbReference type="Pfam" id="PF20721">
    <property type="entry name" value="C19orf12"/>
    <property type="match status" value="1"/>
</dbReference>
<accession>A0A0M3KA65</accession>
<name>A0A0M3KA65_ANISI</name>